<comment type="caution">
    <text evidence="4">The sequence shown here is derived from an EMBL/GenBank/DDBJ whole genome shotgun (WGS) entry which is preliminary data.</text>
</comment>
<protein>
    <recommendedName>
        <fullName evidence="3">RING-type domain-containing protein</fullName>
    </recommendedName>
</protein>
<dbReference type="GO" id="GO:0008270">
    <property type="term" value="F:zinc ion binding"/>
    <property type="evidence" value="ECO:0007669"/>
    <property type="project" value="UniProtKB-KW"/>
</dbReference>
<accession>A0AAD6ZUT1</accession>
<proteinExistence type="predicted"/>
<feature type="region of interest" description="Disordered" evidence="2">
    <location>
        <begin position="664"/>
        <end position="691"/>
    </location>
</feature>
<dbReference type="EMBL" id="JARIHO010000026">
    <property type="protein sequence ID" value="KAJ7340641.1"/>
    <property type="molecule type" value="Genomic_DNA"/>
</dbReference>
<dbReference type="InterPro" id="IPR013083">
    <property type="entry name" value="Znf_RING/FYVE/PHD"/>
</dbReference>
<dbReference type="InterPro" id="IPR040521">
    <property type="entry name" value="KDZ"/>
</dbReference>
<dbReference type="Proteomes" id="UP001218218">
    <property type="component" value="Unassembled WGS sequence"/>
</dbReference>
<dbReference type="SMART" id="SM00184">
    <property type="entry name" value="RING"/>
    <property type="match status" value="1"/>
</dbReference>
<dbReference type="Pfam" id="PF18803">
    <property type="entry name" value="CxC2"/>
    <property type="match status" value="2"/>
</dbReference>
<evidence type="ECO:0000256" key="2">
    <source>
        <dbReference type="SAM" id="MobiDB-lite"/>
    </source>
</evidence>
<dbReference type="Gene3D" id="3.30.40.10">
    <property type="entry name" value="Zinc/RING finger domain, C3HC4 (zinc finger)"/>
    <property type="match status" value="1"/>
</dbReference>
<sequence length="1474" mass="166359">MFNFGDFRALSTPRPFRHQGPQFKLKIWVILCFWTTLEPTFHIAKLEYEPVLASKFLVGDSYRISDLSVIFWRDTTSSLPSDTQPPNLMYSRAIWLSTVIPPLHAASQLTSSILRTVEMSLDTGERMLDTSSLLALTSSHVPLIITYDYNWRISCRQLLRCELRRITGDAAAGLKQFVQVNGEAAVAEVASRMQPSERPIWLAVDPRHVINCTLLRSSRSQMSGLQGSWLSNAELNELISRGETMWMRAAVLVVNRVCSIATSARYQSCAKVAWSLLMRAQQHIPSPKLLKTKTTAAWTAPAGSWQSGGCRNCMDGAHEDLPFHPIRGWNKIFGYYTMTSLRELGLRIELGHEGGRCLQGRTTTLEVITTRGLMSVTVEFCTCVGAPNIGEQIRAHGWILLSLFCLALAMALRRGHLETSPGSSRANPLVFDAHGRRVLPGINKVQLDLIVALLRRYKYRPLPAAAVLELLLARRQHPRVLPDAHNLLRLLLHLWRPRLDLHCAIQSSTLGRASVSAGWPPDLEPAAEHHVCAICRGVKTHPISYECGHSHCYVCIRVWLERSWECPECWTTINRPPFRHWAEEAVLRAAYPGWGLMTMVDYSWNGLQFPQRRGVHVCIFLLGGNKVRKTKSDQDRFSQMIDDSPTVLLHQSLCRPCPQGRGGMDLRPRFSTSMSGRRARARGGAPPVMYTHRPDRASVVRVSNDGRRVLDHATPVLRTGPTAPTYFAEDLATNAAVESPDFTYDMGDDSLAPELEPPESDGISVGVKAKRYTNSTWVVHREEYLDEMLRLEGRGSADVYSACGGCGAPNPPYRCRVTFNEWSLMLNWMTGMDRGVLRASGSSVAGPGGAGGSYPGFLMPGDAEGRYKFTVIDVTRVQNVAVQFCACNSRIAHHQQLMRVCWWPATARDPSTCATFGALRLFQNLNCLGKVSSFFFLRSLELLSNADGLNLLPNRRCAFIHIVRQHRMMLMMKRAGQRRASWRYAVGRVPRWGEIYLSGGTALTGHKCPRIYHCNFKLINRSVSSEARDPIIDDGLGYFANRALYKEYLHNHVAEEEISSCSGFQAMFMSNTKRVKGLRTTGVGGVTCARHNMWRPNGIGDLQRGERYCNMDFILFSSLLNTMVFYLVLSYDIACQYKKSFWQRMKGLPAMFYLNMSRVTVLFKVPNFHMLGHKWPCHSPFSFHWMWGAGMTNGEGVEQNWEFTNGAAGSTKMMGPGGRHAFLEGLFGFHNWMRTVSYRRIFGQRMARNLKEAQKHREAFTAFSKLVEAEEPALVAKWKAWVLDWERVQHTDGHGSPFESSKPAKSMKERRLELVRKELPRTAGDAEMECKHTPSVFITMGLDIEERQRILTVDLQATQDPSTLQELEFLKRKAALLKRINRFRKVQRTYMPDLARFLTSAQCDIWNDKTRSAESIKLFLPSELSAESRARACEKGLDGIEAKMRECELHDTLEELCQALRTHTATESSQASGL</sequence>
<evidence type="ECO:0000259" key="3">
    <source>
        <dbReference type="PROSITE" id="PS50089"/>
    </source>
</evidence>
<feature type="domain" description="RING-type" evidence="3">
    <location>
        <begin position="532"/>
        <end position="569"/>
    </location>
</feature>
<keyword evidence="1" id="KW-0862">Zinc</keyword>
<name>A0AAD6ZUT1_9AGAR</name>
<evidence type="ECO:0000313" key="5">
    <source>
        <dbReference type="Proteomes" id="UP001218218"/>
    </source>
</evidence>
<gene>
    <name evidence="4" type="ORF">DFH08DRAFT_1012722</name>
</gene>
<reference evidence="4" key="1">
    <citation type="submission" date="2023-03" db="EMBL/GenBank/DDBJ databases">
        <title>Massive genome expansion in bonnet fungi (Mycena s.s.) driven by repeated elements and novel gene families across ecological guilds.</title>
        <authorList>
            <consortium name="Lawrence Berkeley National Laboratory"/>
            <person name="Harder C.B."/>
            <person name="Miyauchi S."/>
            <person name="Viragh M."/>
            <person name="Kuo A."/>
            <person name="Thoen E."/>
            <person name="Andreopoulos B."/>
            <person name="Lu D."/>
            <person name="Skrede I."/>
            <person name="Drula E."/>
            <person name="Henrissat B."/>
            <person name="Morin E."/>
            <person name="Kohler A."/>
            <person name="Barry K."/>
            <person name="LaButti K."/>
            <person name="Morin E."/>
            <person name="Salamov A."/>
            <person name="Lipzen A."/>
            <person name="Mereny Z."/>
            <person name="Hegedus B."/>
            <person name="Baldrian P."/>
            <person name="Stursova M."/>
            <person name="Weitz H."/>
            <person name="Taylor A."/>
            <person name="Grigoriev I.V."/>
            <person name="Nagy L.G."/>
            <person name="Martin F."/>
            <person name="Kauserud H."/>
        </authorList>
    </citation>
    <scope>NUCLEOTIDE SEQUENCE</scope>
    <source>
        <strain evidence="4">CBHHK002</strain>
    </source>
</reference>
<dbReference type="InterPro" id="IPR001841">
    <property type="entry name" value="Znf_RING"/>
</dbReference>
<dbReference type="SUPFAM" id="SSF57850">
    <property type="entry name" value="RING/U-box"/>
    <property type="match status" value="1"/>
</dbReference>
<organism evidence="4 5">
    <name type="scientific">Mycena albidolilacea</name>
    <dbReference type="NCBI Taxonomy" id="1033008"/>
    <lineage>
        <taxon>Eukaryota</taxon>
        <taxon>Fungi</taxon>
        <taxon>Dikarya</taxon>
        <taxon>Basidiomycota</taxon>
        <taxon>Agaricomycotina</taxon>
        <taxon>Agaricomycetes</taxon>
        <taxon>Agaricomycetidae</taxon>
        <taxon>Agaricales</taxon>
        <taxon>Marasmiineae</taxon>
        <taxon>Mycenaceae</taxon>
        <taxon>Mycena</taxon>
    </lineage>
</organism>
<keyword evidence="1" id="KW-0863">Zinc-finger</keyword>
<dbReference type="Pfam" id="PF18758">
    <property type="entry name" value="KDZ"/>
    <property type="match status" value="1"/>
</dbReference>
<dbReference type="PROSITE" id="PS50089">
    <property type="entry name" value="ZF_RING_2"/>
    <property type="match status" value="1"/>
</dbReference>
<evidence type="ECO:0000256" key="1">
    <source>
        <dbReference type="PROSITE-ProRule" id="PRU00175"/>
    </source>
</evidence>
<dbReference type="Pfam" id="PF13923">
    <property type="entry name" value="zf-C3HC4_2"/>
    <property type="match status" value="1"/>
</dbReference>
<evidence type="ECO:0000313" key="4">
    <source>
        <dbReference type="EMBL" id="KAJ7340641.1"/>
    </source>
</evidence>
<keyword evidence="5" id="KW-1185">Reference proteome</keyword>
<dbReference type="InterPro" id="IPR041457">
    <property type="entry name" value="CxC2_KDZ-assoc"/>
</dbReference>
<keyword evidence="1" id="KW-0479">Metal-binding</keyword>